<dbReference type="CDD" id="cd02845">
    <property type="entry name" value="PAZ_piwi_like"/>
    <property type="match status" value="1"/>
</dbReference>
<dbReference type="Pfam" id="PF02171">
    <property type="entry name" value="Piwi"/>
    <property type="match status" value="1"/>
</dbReference>
<dbReference type="Gene3D" id="3.30.420.10">
    <property type="entry name" value="Ribonuclease H-like superfamily/Ribonuclease H"/>
    <property type="match status" value="1"/>
</dbReference>
<evidence type="ECO:0000256" key="8">
    <source>
        <dbReference type="ARBA" id="ARBA00023158"/>
    </source>
</evidence>
<dbReference type="GO" id="GO:0140965">
    <property type="term" value="P:secondary piRNA processing"/>
    <property type="evidence" value="ECO:0007669"/>
    <property type="project" value="UniProtKB-ARBA"/>
</dbReference>
<dbReference type="Pfam" id="PF23278">
    <property type="entry name" value="Piwi_N"/>
    <property type="match status" value="1"/>
</dbReference>
<dbReference type="VEuPathDB" id="VectorBase:CSON005587"/>
<dbReference type="EMBL" id="UFQS01002193">
    <property type="protein sequence ID" value="SSX13459.1"/>
    <property type="molecule type" value="Genomic_DNA"/>
</dbReference>
<evidence type="ECO:0000313" key="14">
    <source>
        <dbReference type="EMBL" id="SSX32890.1"/>
    </source>
</evidence>
<dbReference type="CDD" id="cd04658">
    <property type="entry name" value="Piwi_piwi-like_Euk"/>
    <property type="match status" value="1"/>
</dbReference>
<dbReference type="PANTHER" id="PTHR22891">
    <property type="entry name" value="EUKARYOTIC TRANSLATION INITIATION FACTOR 2C"/>
    <property type="match status" value="1"/>
</dbReference>
<keyword evidence="7" id="KW-0896">Oogenesis</keyword>
<dbReference type="PROSITE" id="PS50822">
    <property type="entry name" value="PIWI"/>
    <property type="match status" value="1"/>
</dbReference>
<feature type="compositionally biased region" description="Basic and acidic residues" evidence="10">
    <location>
        <begin position="30"/>
        <end position="43"/>
    </location>
</feature>
<evidence type="ECO:0000256" key="9">
    <source>
        <dbReference type="ARBA" id="ARBA00038291"/>
    </source>
</evidence>
<dbReference type="InterPro" id="IPR036397">
    <property type="entry name" value="RNaseH_sf"/>
</dbReference>
<accession>A0A336L7R3</accession>
<dbReference type="GO" id="GO:0141009">
    <property type="term" value="P:transposable element silencing by piRNA-mediated mRNA destabilization"/>
    <property type="evidence" value="ECO:0007669"/>
    <property type="project" value="UniProtKB-ARBA"/>
</dbReference>
<feature type="domain" description="PAZ" evidence="11">
    <location>
        <begin position="254"/>
        <end position="363"/>
    </location>
</feature>
<dbReference type="EMBL" id="UFQT01002193">
    <property type="protein sequence ID" value="SSX32890.1"/>
    <property type="molecule type" value="Genomic_DNA"/>
</dbReference>
<evidence type="ECO:0000256" key="6">
    <source>
        <dbReference type="ARBA" id="ARBA00022884"/>
    </source>
</evidence>
<dbReference type="InterPro" id="IPR003165">
    <property type="entry name" value="Piwi"/>
</dbReference>
<dbReference type="InterPro" id="IPR012337">
    <property type="entry name" value="RNaseH-like_sf"/>
</dbReference>
<dbReference type="GO" id="GO:0048471">
    <property type="term" value="C:perinuclear region of cytoplasm"/>
    <property type="evidence" value="ECO:0007669"/>
    <property type="project" value="UniProtKB-SubCell"/>
</dbReference>
<evidence type="ECO:0000256" key="1">
    <source>
        <dbReference type="ARBA" id="ARBA00004331"/>
    </source>
</evidence>
<feature type="domain" description="Piwi" evidence="12">
    <location>
        <begin position="527"/>
        <end position="822"/>
    </location>
</feature>
<sequence>MSDSERAHGGRRKREGSNSSPEDPYSRGGNEGDSRHSSGDEPRRKRQSTATTSLVRGTGPSKRRMLHDLIYTRPQAVKLSKKGTTGNGVPIKSNYFRLETRPNWAIYQYRVDFSPDVEVSNIRKAILRGHKNMFDGFLFDGTMLLTSKRLREDITQLTTQRTDGSNVILTIKFIGQVSMTQQGSLQVLNLIMRKSMEGLKLQLVGRNFFDAVAKISIRDYRLELWPGYVTSIRQHEYDILLCTEISSKVMRMETLYDILQECLKNYRDHKEAFNKIVIGSTVLTDYSNKTYRVDDVDWDQSPASVFKTKDGDVSYAEYYQKRYQIRIRDIRQPLILSRSKDKQKRGGQADLIALIPELCRATGLTEDMRSNFRLMKAVAEHTRIGPAQRIRRLLDFNQRLKRTPEAMEVLKEWNMTLAPDLIEFTGRELPSERIVCNDREIPGNADADWTRDFRNCLLYTVVPLTNWHLIGLKRNYRESNDFIRCLQDAVKNMGFTINSPRMHLIDNDRNDEIMRAIETCARQDTQLIMLIVGNNNGARYSAIKKKCCVDRAIPTQVIIQKTITPKDGNMRGLMSVATKVAIQLNCKLGAAPWFVKLPLSGLMTVGFDVCHDTKNKSMSYGALVASMDLRTSCKYFSTVSAHQNGEELSNELALNMTKALKEYRAEHNTLPSKILFFRDGVGEGQIHYVIEHEIENLRKVLEKHYESVGQELRFAFIVVNKRLNTRIFRADRNPAPGTIVDDVITLPERYDFFLVSQSVRQGTVSPTSYNVIYDSLQLPPDKMQILTYKMCHLYYNWSGTTRVPAVCQYAHKLAFLVGQHIHQSPHQSLQKQLYFL</sequence>
<evidence type="ECO:0000256" key="2">
    <source>
        <dbReference type="ARBA" id="ARBA00004556"/>
    </source>
</evidence>
<protein>
    <submittedName>
        <fullName evidence="13">CSON005587 protein</fullName>
    </submittedName>
</protein>
<dbReference type="GO" id="GO:0043186">
    <property type="term" value="C:P granule"/>
    <property type="evidence" value="ECO:0007669"/>
    <property type="project" value="UniProtKB-ARBA"/>
</dbReference>
<dbReference type="FunFam" id="3.30.420.10:FF:000014">
    <property type="entry name" value="Piwi-like RNA-mediated gene silencing 1"/>
    <property type="match status" value="1"/>
</dbReference>
<reference evidence="14" key="2">
    <citation type="submission" date="2018-07" db="EMBL/GenBank/DDBJ databases">
        <authorList>
            <person name="Quirk P.G."/>
            <person name="Krulwich T.A."/>
        </authorList>
    </citation>
    <scope>NUCLEOTIDE SEQUENCE</scope>
</reference>
<evidence type="ECO:0000256" key="4">
    <source>
        <dbReference type="ARBA" id="ARBA00022490"/>
    </source>
</evidence>
<organism evidence="13">
    <name type="scientific">Culicoides sonorensis</name>
    <name type="common">Biting midge</name>
    <dbReference type="NCBI Taxonomy" id="179676"/>
    <lineage>
        <taxon>Eukaryota</taxon>
        <taxon>Metazoa</taxon>
        <taxon>Ecdysozoa</taxon>
        <taxon>Arthropoda</taxon>
        <taxon>Hexapoda</taxon>
        <taxon>Insecta</taxon>
        <taxon>Pterygota</taxon>
        <taxon>Neoptera</taxon>
        <taxon>Endopterygota</taxon>
        <taxon>Diptera</taxon>
        <taxon>Nematocera</taxon>
        <taxon>Chironomoidea</taxon>
        <taxon>Ceratopogonidae</taxon>
        <taxon>Ceratopogoninae</taxon>
        <taxon>Culicoides</taxon>
        <taxon>Monoculicoides</taxon>
    </lineage>
</organism>
<dbReference type="FunFam" id="2.170.260.10:FF:000003">
    <property type="entry name" value="Piwi-like RNA-mediated gene silencing 2"/>
    <property type="match status" value="1"/>
</dbReference>
<evidence type="ECO:0000313" key="13">
    <source>
        <dbReference type="EMBL" id="SSX13459.1"/>
    </source>
</evidence>
<dbReference type="SUPFAM" id="SSF101690">
    <property type="entry name" value="PAZ domain"/>
    <property type="match status" value="1"/>
</dbReference>
<comment type="subcellular location">
    <subcellularLocation>
        <location evidence="1">Cytoplasm</location>
        <location evidence="1">Cytoplasmic ribonucleoprotein granule</location>
    </subcellularLocation>
    <subcellularLocation>
        <location evidence="2">Cytoplasm</location>
        <location evidence="2">Perinuclear region</location>
    </subcellularLocation>
</comment>
<dbReference type="SUPFAM" id="SSF53098">
    <property type="entry name" value="Ribonuclease H-like"/>
    <property type="match status" value="1"/>
</dbReference>
<dbReference type="InterPro" id="IPR003100">
    <property type="entry name" value="PAZ_dom"/>
</dbReference>
<dbReference type="Pfam" id="PF02170">
    <property type="entry name" value="PAZ"/>
    <property type="match status" value="1"/>
</dbReference>
<comment type="similarity">
    <text evidence="9">Belongs to the argonaute family. Piwi subfamily.</text>
</comment>
<dbReference type="Gene3D" id="3.40.50.2300">
    <property type="match status" value="1"/>
</dbReference>
<feature type="region of interest" description="Disordered" evidence="10">
    <location>
        <begin position="1"/>
        <end position="67"/>
    </location>
</feature>
<name>A0A336L7R3_CULSO</name>
<dbReference type="AlphaFoldDB" id="A0A336L7R3"/>
<dbReference type="InterPro" id="IPR036085">
    <property type="entry name" value="PAZ_dom_sf"/>
</dbReference>
<proteinExistence type="inferred from homology"/>
<dbReference type="GO" id="GO:0003723">
    <property type="term" value="F:RNA binding"/>
    <property type="evidence" value="ECO:0007669"/>
    <property type="project" value="UniProtKB-KW"/>
</dbReference>
<dbReference type="Gene3D" id="2.170.260.10">
    <property type="entry name" value="paz domain"/>
    <property type="match status" value="1"/>
</dbReference>
<evidence type="ECO:0000259" key="11">
    <source>
        <dbReference type="PROSITE" id="PS50821"/>
    </source>
</evidence>
<dbReference type="SMART" id="SM00950">
    <property type="entry name" value="Piwi"/>
    <property type="match status" value="1"/>
</dbReference>
<reference evidence="13" key="1">
    <citation type="submission" date="2018-04" db="EMBL/GenBank/DDBJ databases">
        <authorList>
            <person name="Go L.Y."/>
            <person name="Mitchell J.A."/>
        </authorList>
    </citation>
    <scope>NUCLEOTIDE SEQUENCE</scope>
    <source>
        <tissue evidence="13">Whole organism</tissue>
    </source>
</reference>
<evidence type="ECO:0000256" key="5">
    <source>
        <dbReference type="ARBA" id="ARBA00022782"/>
    </source>
</evidence>
<gene>
    <name evidence="13" type="primary">CSON005587</name>
</gene>
<dbReference type="GO" id="GO:0016891">
    <property type="term" value="F:RNA endonuclease activity producing 5'-phosphomonoesters, hydrolytic mechanism"/>
    <property type="evidence" value="ECO:0007669"/>
    <property type="project" value="UniProtKB-ARBA"/>
</dbReference>
<keyword evidence="8" id="KW-0943">RNA-mediated gene silencing</keyword>
<dbReference type="GO" id="GO:0048477">
    <property type="term" value="P:oogenesis"/>
    <property type="evidence" value="ECO:0007669"/>
    <property type="project" value="UniProtKB-KW"/>
</dbReference>
<keyword evidence="6" id="KW-0694">RNA-binding</keyword>
<evidence type="ECO:0000256" key="10">
    <source>
        <dbReference type="SAM" id="MobiDB-lite"/>
    </source>
</evidence>
<keyword evidence="4" id="KW-0963">Cytoplasm</keyword>
<keyword evidence="5" id="KW-0221">Differentiation</keyword>
<evidence type="ECO:0000256" key="3">
    <source>
        <dbReference type="ARBA" id="ARBA00022473"/>
    </source>
</evidence>
<dbReference type="PROSITE" id="PS50821">
    <property type="entry name" value="PAZ"/>
    <property type="match status" value="1"/>
</dbReference>
<dbReference type="OMA" id="DICWIPG"/>
<evidence type="ECO:0000259" key="12">
    <source>
        <dbReference type="PROSITE" id="PS50822"/>
    </source>
</evidence>
<evidence type="ECO:0000256" key="7">
    <source>
        <dbReference type="ARBA" id="ARBA00022943"/>
    </source>
</evidence>
<keyword evidence="3" id="KW-0217">Developmental protein</keyword>
<dbReference type="SMART" id="SM00949">
    <property type="entry name" value="PAZ"/>
    <property type="match status" value="1"/>
</dbReference>